<evidence type="ECO:0000313" key="2">
    <source>
        <dbReference type="Proteomes" id="UP001062846"/>
    </source>
</evidence>
<name>A0ACC0MUN4_RHOML</name>
<dbReference type="EMBL" id="CM046395">
    <property type="protein sequence ID" value="KAI8544018.1"/>
    <property type="molecule type" value="Genomic_DNA"/>
</dbReference>
<accession>A0ACC0MUN4</accession>
<organism evidence="1 2">
    <name type="scientific">Rhododendron molle</name>
    <name type="common">Chinese azalea</name>
    <name type="synonym">Azalea mollis</name>
    <dbReference type="NCBI Taxonomy" id="49168"/>
    <lineage>
        <taxon>Eukaryota</taxon>
        <taxon>Viridiplantae</taxon>
        <taxon>Streptophyta</taxon>
        <taxon>Embryophyta</taxon>
        <taxon>Tracheophyta</taxon>
        <taxon>Spermatophyta</taxon>
        <taxon>Magnoliopsida</taxon>
        <taxon>eudicotyledons</taxon>
        <taxon>Gunneridae</taxon>
        <taxon>Pentapetalae</taxon>
        <taxon>asterids</taxon>
        <taxon>Ericales</taxon>
        <taxon>Ericaceae</taxon>
        <taxon>Ericoideae</taxon>
        <taxon>Rhodoreae</taxon>
        <taxon>Rhododendron</taxon>
    </lineage>
</organism>
<protein>
    <submittedName>
        <fullName evidence="1">Uncharacterized protein</fullName>
    </submittedName>
</protein>
<dbReference type="Proteomes" id="UP001062846">
    <property type="component" value="Chromosome 8"/>
</dbReference>
<comment type="caution">
    <text evidence="1">The sequence shown here is derived from an EMBL/GenBank/DDBJ whole genome shotgun (WGS) entry which is preliminary data.</text>
</comment>
<sequence length="76" mass="8274">MEAKKLSNWSLVFAAMVLWIVILAPDLVDSVLGIQMSQCSSDTCVAACKKVLREKYLNASCAKPKGATKKLCFCFG</sequence>
<evidence type="ECO:0000313" key="1">
    <source>
        <dbReference type="EMBL" id="KAI8544018.1"/>
    </source>
</evidence>
<proteinExistence type="predicted"/>
<reference evidence="1" key="1">
    <citation type="submission" date="2022-02" db="EMBL/GenBank/DDBJ databases">
        <title>Plant Genome Project.</title>
        <authorList>
            <person name="Zhang R.-G."/>
        </authorList>
    </citation>
    <scope>NUCLEOTIDE SEQUENCE</scope>
    <source>
        <strain evidence="1">AT1</strain>
    </source>
</reference>
<keyword evidence="2" id="KW-1185">Reference proteome</keyword>
<gene>
    <name evidence="1" type="ORF">RHMOL_Rhmol08G0262500</name>
</gene>